<dbReference type="Proteomes" id="UP001595616">
    <property type="component" value="Unassembled WGS sequence"/>
</dbReference>
<evidence type="ECO:0008006" key="4">
    <source>
        <dbReference type="Google" id="ProtNLM"/>
    </source>
</evidence>
<proteinExistence type="predicted"/>
<protein>
    <recommendedName>
        <fullName evidence="4">Outer membrane protein beta-barrel domain-containing protein</fullName>
    </recommendedName>
</protein>
<organism evidence="2 3">
    <name type="scientific">Lacihabitans lacunae</name>
    <dbReference type="NCBI Taxonomy" id="1028214"/>
    <lineage>
        <taxon>Bacteria</taxon>
        <taxon>Pseudomonadati</taxon>
        <taxon>Bacteroidota</taxon>
        <taxon>Cytophagia</taxon>
        <taxon>Cytophagales</taxon>
        <taxon>Leadbetterellaceae</taxon>
        <taxon>Lacihabitans</taxon>
    </lineage>
</organism>
<evidence type="ECO:0000256" key="1">
    <source>
        <dbReference type="SAM" id="SignalP"/>
    </source>
</evidence>
<keyword evidence="3" id="KW-1185">Reference proteome</keyword>
<dbReference type="RefSeq" id="WP_379839619.1">
    <property type="nucleotide sequence ID" value="NZ_JBHRYQ010000001.1"/>
</dbReference>
<dbReference type="EMBL" id="JBHRYQ010000001">
    <property type="protein sequence ID" value="MFC3812726.1"/>
    <property type="molecule type" value="Genomic_DNA"/>
</dbReference>
<gene>
    <name evidence="2" type="ORF">ACFOOI_18835</name>
</gene>
<name>A0ABV7Z0P4_9BACT</name>
<keyword evidence="1" id="KW-0732">Signal</keyword>
<comment type="caution">
    <text evidence="2">The sequence shown here is derived from an EMBL/GenBank/DDBJ whole genome shotgun (WGS) entry which is preliminary data.</text>
</comment>
<feature type="chain" id="PRO_5047184974" description="Outer membrane protein beta-barrel domain-containing protein" evidence="1">
    <location>
        <begin position="21"/>
        <end position="166"/>
    </location>
</feature>
<evidence type="ECO:0000313" key="3">
    <source>
        <dbReference type="Proteomes" id="UP001595616"/>
    </source>
</evidence>
<feature type="signal peptide" evidence="1">
    <location>
        <begin position="1"/>
        <end position="20"/>
    </location>
</feature>
<accession>A0ABV7Z0P4</accession>
<sequence>MKKILLVLFCLASFTTYSQGFDKGVKNLNLGLGLGYGIGLNGSFDIGVTDAISVGVIGSYSRRSYGLVGYRWKQNYILGGARVGVHLGKYLAEPLNIDESKIDPYIGITGGIKAISYGDNYSGTNDVGVRIFGGLYAGLRYSIKENIGVFAEAGVPLSSIGVTFKF</sequence>
<evidence type="ECO:0000313" key="2">
    <source>
        <dbReference type="EMBL" id="MFC3812726.1"/>
    </source>
</evidence>
<reference evidence="3" key="1">
    <citation type="journal article" date="2019" name="Int. J. Syst. Evol. Microbiol.">
        <title>The Global Catalogue of Microorganisms (GCM) 10K type strain sequencing project: providing services to taxonomists for standard genome sequencing and annotation.</title>
        <authorList>
            <consortium name="The Broad Institute Genomics Platform"/>
            <consortium name="The Broad Institute Genome Sequencing Center for Infectious Disease"/>
            <person name="Wu L."/>
            <person name="Ma J."/>
        </authorList>
    </citation>
    <scope>NUCLEOTIDE SEQUENCE [LARGE SCALE GENOMIC DNA]</scope>
    <source>
        <strain evidence="3">CECT 7956</strain>
    </source>
</reference>